<dbReference type="GO" id="GO:0016020">
    <property type="term" value="C:membrane"/>
    <property type="evidence" value="ECO:0007669"/>
    <property type="project" value="GOC"/>
</dbReference>
<evidence type="ECO:0000313" key="7">
    <source>
        <dbReference type="EMBL" id="TDQ48299.1"/>
    </source>
</evidence>
<evidence type="ECO:0000256" key="3">
    <source>
        <dbReference type="ARBA" id="ARBA00022723"/>
    </source>
</evidence>
<dbReference type="SUPFAM" id="SSF56300">
    <property type="entry name" value="Metallo-dependent phosphatases"/>
    <property type="match status" value="1"/>
</dbReference>
<gene>
    <name evidence="7" type="ORF">EV696_10735</name>
</gene>
<dbReference type="PANTHER" id="PTHR34990">
    <property type="entry name" value="UDP-2,3-DIACYLGLUCOSAMINE HYDROLASE-RELATED"/>
    <property type="match status" value="1"/>
</dbReference>
<dbReference type="AlphaFoldDB" id="A0A4R6URB7"/>
<keyword evidence="3" id="KW-0479">Metal-binding</keyword>
<comment type="caution">
    <text evidence="7">The sequence shown here is derived from an EMBL/GenBank/DDBJ whole genome shotgun (WGS) entry which is preliminary data.</text>
</comment>
<dbReference type="InterPro" id="IPR043461">
    <property type="entry name" value="LpxH-like"/>
</dbReference>
<dbReference type="Gene3D" id="3.60.21.10">
    <property type="match status" value="1"/>
</dbReference>
<evidence type="ECO:0000256" key="5">
    <source>
        <dbReference type="ARBA" id="ARBA00023211"/>
    </source>
</evidence>
<feature type="domain" description="Calcineurin-like phosphoesterase" evidence="6">
    <location>
        <begin position="11"/>
        <end position="210"/>
    </location>
</feature>
<evidence type="ECO:0000256" key="2">
    <source>
        <dbReference type="ARBA" id="ARBA00022519"/>
    </source>
</evidence>
<dbReference type="InterPro" id="IPR004843">
    <property type="entry name" value="Calcineurin-like_PHP"/>
</dbReference>
<dbReference type="CDD" id="cd07398">
    <property type="entry name" value="MPP_YbbF-LpxH"/>
    <property type="match status" value="1"/>
</dbReference>
<proteinExistence type="predicted"/>
<dbReference type="GO" id="GO:0009245">
    <property type="term" value="P:lipid A biosynthetic process"/>
    <property type="evidence" value="ECO:0007669"/>
    <property type="project" value="TreeGrafter"/>
</dbReference>
<dbReference type="EMBL" id="SNYM01000007">
    <property type="protein sequence ID" value="TDQ48299.1"/>
    <property type="molecule type" value="Genomic_DNA"/>
</dbReference>
<dbReference type="Proteomes" id="UP000295375">
    <property type="component" value="Unassembled WGS sequence"/>
</dbReference>
<evidence type="ECO:0000259" key="6">
    <source>
        <dbReference type="Pfam" id="PF00149"/>
    </source>
</evidence>
<keyword evidence="4" id="KW-0472">Membrane</keyword>
<protein>
    <submittedName>
        <fullName evidence="7">UDP-2,3-diacylglucosamine pyrophosphatase LpxH</fullName>
    </submittedName>
</protein>
<evidence type="ECO:0000256" key="4">
    <source>
        <dbReference type="ARBA" id="ARBA00023136"/>
    </source>
</evidence>
<dbReference type="InterPro" id="IPR029052">
    <property type="entry name" value="Metallo-depent_PP-like"/>
</dbReference>
<name>A0A4R6URB7_9GAMM</name>
<dbReference type="GO" id="GO:0046872">
    <property type="term" value="F:metal ion binding"/>
    <property type="evidence" value="ECO:0007669"/>
    <property type="project" value="UniProtKB-KW"/>
</dbReference>
<evidence type="ECO:0000256" key="1">
    <source>
        <dbReference type="ARBA" id="ARBA00022475"/>
    </source>
</evidence>
<accession>A0A4R6URB7</accession>
<dbReference type="RefSeq" id="WP_157591403.1">
    <property type="nucleotide sequence ID" value="NZ_CP037953.1"/>
</dbReference>
<dbReference type="GO" id="GO:0008758">
    <property type="term" value="F:UDP-2,3-diacylglucosamine hydrolase activity"/>
    <property type="evidence" value="ECO:0007669"/>
    <property type="project" value="TreeGrafter"/>
</dbReference>
<dbReference type="Pfam" id="PF00149">
    <property type="entry name" value="Metallophos"/>
    <property type="match status" value="1"/>
</dbReference>
<keyword evidence="2" id="KW-0997">Cell inner membrane</keyword>
<dbReference type="PANTHER" id="PTHR34990:SF2">
    <property type="entry name" value="BLL8164 PROTEIN"/>
    <property type="match status" value="1"/>
</dbReference>
<reference evidence="7 8" key="1">
    <citation type="submission" date="2019-03" db="EMBL/GenBank/DDBJ databases">
        <title>Genomic Encyclopedia of Type Strains, Phase IV (KMG-IV): sequencing the most valuable type-strain genomes for metagenomic binning, comparative biology and taxonomic classification.</title>
        <authorList>
            <person name="Goeker M."/>
        </authorList>
    </citation>
    <scope>NUCLEOTIDE SEQUENCE [LARGE SCALE GENOMIC DNA]</scope>
    <source>
        <strain evidence="7 8">DSM 103792</strain>
    </source>
</reference>
<keyword evidence="1" id="KW-1003">Cell membrane</keyword>
<organism evidence="7 8">
    <name type="scientific">Permianibacter aggregans</name>
    <dbReference type="NCBI Taxonomy" id="1510150"/>
    <lineage>
        <taxon>Bacteria</taxon>
        <taxon>Pseudomonadati</taxon>
        <taxon>Pseudomonadota</taxon>
        <taxon>Gammaproteobacteria</taxon>
        <taxon>Pseudomonadales</taxon>
        <taxon>Pseudomonadaceae</taxon>
        <taxon>Permianibacter</taxon>
    </lineage>
</organism>
<evidence type="ECO:0000313" key="8">
    <source>
        <dbReference type="Proteomes" id="UP000295375"/>
    </source>
</evidence>
<sequence length="272" mass="31547">MRELLHTGVRSVFLSDLHLGTRSCQAENLLHFLEQTSFQQLFLLGDIVDLLAMSRQSYWPTQHGRILKTIMKKARAGVQIMLIPGNHDCALRQFRHWRHENIQIQHEHVYTTAAGKRYWLIHGDRFDHQMTLSPALEWLGDKLNDGLVSLQSWVNARRRRQQKASVQFTRRIKERTPAARRYIEQFSSVVINATREKACDGVICGHIHYPQSLHDQGVHYLNTGDWVESRSAIVESHDGRLHLLDQIEQRLRAGDEQRPSMLAATTIEPVRI</sequence>
<keyword evidence="5" id="KW-0464">Manganese</keyword>
<keyword evidence="8" id="KW-1185">Reference proteome</keyword>